<name>A0A075HHB7_9ARCH</name>
<protein>
    <submittedName>
        <fullName evidence="3">Capsule polysaccharide export protein</fullName>
    </submittedName>
</protein>
<dbReference type="AlphaFoldDB" id="A0A075HHB7"/>
<proteinExistence type="predicted"/>
<evidence type="ECO:0000313" key="3">
    <source>
        <dbReference type="EMBL" id="AIF14540.1"/>
    </source>
</evidence>
<accession>A0A075HHB7</accession>
<reference evidence="3" key="1">
    <citation type="journal article" date="2014" name="Genome Biol. Evol.">
        <title>Pangenome evidence for extensive interdomain horizontal transfer affecting lineage core and shell genes in uncultured planktonic thaumarchaeota and euryarchaeota.</title>
        <authorList>
            <person name="Deschamps P."/>
            <person name="Zivanovic Y."/>
            <person name="Moreira D."/>
            <person name="Rodriguez-Valera F."/>
            <person name="Lopez-Garcia P."/>
        </authorList>
    </citation>
    <scope>NUCLEOTIDE SEQUENCE</scope>
</reference>
<dbReference type="EMBL" id="KF901003">
    <property type="protein sequence ID" value="AIF14540.1"/>
    <property type="molecule type" value="Genomic_DNA"/>
</dbReference>
<feature type="domain" description="HFX-2341-like N-terminal" evidence="1">
    <location>
        <begin position="28"/>
        <end position="151"/>
    </location>
</feature>
<evidence type="ECO:0000259" key="2">
    <source>
        <dbReference type="Pfam" id="PF22665"/>
    </source>
</evidence>
<dbReference type="InterPro" id="IPR054162">
    <property type="entry name" value="DUF6293_C"/>
</dbReference>
<evidence type="ECO:0000259" key="1">
    <source>
        <dbReference type="Pfam" id="PF19810"/>
    </source>
</evidence>
<dbReference type="Pfam" id="PF19810">
    <property type="entry name" value="HFX_2341_N"/>
    <property type="match status" value="1"/>
</dbReference>
<dbReference type="InterPro" id="IPR046260">
    <property type="entry name" value="HFX_2341-like_N"/>
</dbReference>
<organism evidence="3">
    <name type="scientific">uncultured marine thaumarchaeote KM3_67_E02</name>
    <dbReference type="NCBI Taxonomy" id="1456235"/>
    <lineage>
        <taxon>Archaea</taxon>
        <taxon>Nitrososphaerota</taxon>
        <taxon>environmental samples</taxon>
    </lineage>
</organism>
<feature type="domain" description="DUF6293" evidence="2">
    <location>
        <begin position="170"/>
        <end position="266"/>
    </location>
</feature>
<dbReference type="Pfam" id="PF22665">
    <property type="entry name" value="WHD_DUF6293"/>
    <property type="match status" value="1"/>
</dbReference>
<sequence length="268" mass="30742">MYGTKIIKYHSHSMDTIDTIMKNIVNLRIHIAPVGFEIDRIIIPATSQKADKVWLIAHDNVSEDKAVKYREKIEKELEQKGIKTEVAYANRLRLFPIIKTVTDIILKERKNDVYVNVASGSKIHAIGCMMACMMFDDREKIHPFYAQAEKYPEYDGTLQQTYGVAEVYPLPTYRIGTPKPELIKAMSIIKKAGGRIQKKKMAEEAEKSNIITVNAKKQNFTQARFASLDKNIVQPLVETWGFVEVEKIGRNRWLKLTEDGNYASEFLL</sequence>
<dbReference type="Gene3D" id="3.40.50.10770">
    <property type="entry name" value="Hypothetical protein VC1899 like domain (Restriction endonuclease-like)"/>
    <property type="match status" value="1"/>
</dbReference>